<feature type="region of interest" description="Disordered" evidence="7">
    <location>
        <begin position="415"/>
        <end position="441"/>
    </location>
</feature>
<dbReference type="PANTHER" id="PTHR45685:SF1">
    <property type="entry name" value="HELICASE SRCAP"/>
    <property type="match status" value="1"/>
</dbReference>
<dbReference type="AlphaFoldDB" id="A0A4U5MC64"/>
<comment type="caution">
    <text evidence="9">The sequence shown here is derived from an EMBL/GenBank/DDBJ whole genome shotgun (WGS) entry which is preliminary data.</text>
</comment>
<dbReference type="Gene3D" id="3.40.50.300">
    <property type="entry name" value="P-loop containing nucleotide triphosphate hydrolases"/>
    <property type="match status" value="1"/>
</dbReference>
<dbReference type="GO" id="GO:0000812">
    <property type="term" value="C:Swr1 complex"/>
    <property type="evidence" value="ECO:0007669"/>
    <property type="project" value="TreeGrafter"/>
</dbReference>
<proteinExistence type="predicted"/>
<evidence type="ECO:0000256" key="7">
    <source>
        <dbReference type="SAM" id="MobiDB-lite"/>
    </source>
</evidence>
<dbReference type="PANTHER" id="PTHR45685">
    <property type="entry name" value="HELICASE SRCAP-RELATED"/>
    <property type="match status" value="1"/>
</dbReference>
<organism evidence="9 10">
    <name type="scientific">Steinernema carpocapsae</name>
    <name type="common">Entomopathogenic nematode</name>
    <dbReference type="NCBI Taxonomy" id="34508"/>
    <lineage>
        <taxon>Eukaryota</taxon>
        <taxon>Metazoa</taxon>
        <taxon>Ecdysozoa</taxon>
        <taxon>Nematoda</taxon>
        <taxon>Chromadorea</taxon>
        <taxon>Rhabditida</taxon>
        <taxon>Tylenchina</taxon>
        <taxon>Panagrolaimomorpha</taxon>
        <taxon>Strongyloidoidea</taxon>
        <taxon>Steinernematidae</taxon>
        <taxon>Steinernema</taxon>
    </lineage>
</organism>
<dbReference type="InterPro" id="IPR050520">
    <property type="entry name" value="INO80/SWR1_helicase"/>
</dbReference>
<dbReference type="GO" id="GO:0004386">
    <property type="term" value="F:helicase activity"/>
    <property type="evidence" value="ECO:0007669"/>
    <property type="project" value="UniProtKB-KW"/>
</dbReference>
<dbReference type="Proteomes" id="UP000298663">
    <property type="component" value="Unassembled WGS sequence"/>
</dbReference>
<feature type="domain" description="Helicase C-terminal" evidence="8">
    <location>
        <begin position="132"/>
        <end position="276"/>
    </location>
</feature>
<comment type="subcellular location">
    <subcellularLocation>
        <location evidence="1">Nucleus</location>
    </subcellularLocation>
</comment>
<evidence type="ECO:0000313" key="9">
    <source>
        <dbReference type="EMBL" id="TKR66684.1"/>
    </source>
</evidence>
<dbReference type="InterPro" id="IPR049730">
    <property type="entry name" value="SNF2/RAD54-like_C"/>
</dbReference>
<name>A0A4U5MC64_STECR</name>
<dbReference type="STRING" id="34508.A0A4U5MC64"/>
<dbReference type="GO" id="GO:0003677">
    <property type="term" value="F:DNA binding"/>
    <property type="evidence" value="ECO:0007669"/>
    <property type="project" value="UniProtKB-KW"/>
</dbReference>
<keyword evidence="4" id="KW-0347">Helicase</keyword>
<dbReference type="FunFam" id="3.40.50.300:FF:001674">
    <property type="entry name" value="E1A-binding protein p400 isoform X7"/>
    <property type="match status" value="1"/>
</dbReference>
<reference evidence="9 10" key="2">
    <citation type="journal article" date="2019" name="G3 (Bethesda)">
        <title>Hybrid Assembly of the Genome of the Entomopathogenic Nematode Steinernema carpocapsae Identifies the X-Chromosome.</title>
        <authorList>
            <person name="Serra L."/>
            <person name="Macchietto M."/>
            <person name="Macias-Munoz A."/>
            <person name="McGill C.J."/>
            <person name="Rodriguez I.M."/>
            <person name="Rodriguez B."/>
            <person name="Murad R."/>
            <person name="Mortazavi A."/>
        </authorList>
    </citation>
    <scope>NUCLEOTIDE SEQUENCE [LARGE SCALE GENOMIC DNA]</scope>
    <source>
        <strain evidence="9 10">ALL</strain>
    </source>
</reference>
<dbReference type="InterPro" id="IPR001650">
    <property type="entry name" value="Helicase_C-like"/>
</dbReference>
<protein>
    <recommendedName>
        <fullName evidence="8">Helicase C-terminal domain-containing protein</fullName>
    </recommendedName>
</protein>
<evidence type="ECO:0000256" key="6">
    <source>
        <dbReference type="SAM" id="Coils"/>
    </source>
</evidence>
<gene>
    <name evidence="9" type="ORF">L596_022941</name>
</gene>
<evidence type="ECO:0000256" key="4">
    <source>
        <dbReference type="ARBA" id="ARBA00022806"/>
    </source>
</evidence>
<dbReference type="GO" id="GO:0006338">
    <property type="term" value="P:chromatin remodeling"/>
    <property type="evidence" value="ECO:0007669"/>
    <property type="project" value="TreeGrafter"/>
</dbReference>
<dbReference type="InterPro" id="IPR027417">
    <property type="entry name" value="P-loop_NTPase"/>
</dbReference>
<keyword evidence="2" id="KW-0547">Nucleotide-binding</keyword>
<dbReference type="SMART" id="SM00490">
    <property type="entry name" value="HELICc"/>
    <property type="match status" value="1"/>
</dbReference>
<dbReference type="PROSITE" id="PS51194">
    <property type="entry name" value="HELICASE_CTER"/>
    <property type="match status" value="1"/>
</dbReference>
<dbReference type="GO" id="GO:0016887">
    <property type="term" value="F:ATP hydrolysis activity"/>
    <property type="evidence" value="ECO:0007669"/>
    <property type="project" value="TreeGrafter"/>
</dbReference>
<feature type="coiled-coil region" evidence="6">
    <location>
        <begin position="380"/>
        <end position="407"/>
    </location>
</feature>
<evidence type="ECO:0000256" key="1">
    <source>
        <dbReference type="ARBA" id="ARBA00004123"/>
    </source>
</evidence>
<keyword evidence="5" id="KW-0067">ATP-binding</keyword>
<reference evidence="9 10" key="1">
    <citation type="journal article" date="2015" name="Genome Biol.">
        <title>Comparative genomics of Steinernema reveals deeply conserved gene regulatory networks.</title>
        <authorList>
            <person name="Dillman A.R."/>
            <person name="Macchietto M."/>
            <person name="Porter C.F."/>
            <person name="Rogers A."/>
            <person name="Williams B."/>
            <person name="Antoshechkin I."/>
            <person name="Lee M.M."/>
            <person name="Goodwin Z."/>
            <person name="Lu X."/>
            <person name="Lewis E.E."/>
            <person name="Goodrich-Blair H."/>
            <person name="Stock S.P."/>
            <person name="Adams B.J."/>
            <person name="Sternberg P.W."/>
            <person name="Mortazavi A."/>
        </authorList>
    </citation>
    <scope>NUCLEOTIDE SEQUENCE [LARGE SCALE GENOMIC DNA]</scope>
    <source>
        <strain evidence="9 10">ALL</strain>
    </source>
</reference>
<evidence type="ECO:0000259" key="8">
    <source>
        <dbReference type="PROSITE" id="PS51194"/>
    </source>
</evidence>
<keyword evidence="10" id="KW-1185">Reference proteome</keyword>
<accession>A0A4U5MC64</accession>
<sequence>MISAVFKELIREDEESVGEDKPWSRCNLLREMFERSRWKSEKIEEQMRTAVARFSFFVHSALAEQPRIVISSKGRMAFHDNEDLLTEIASRTLVRSNEDPSELSAMISQKIQFPELRLIEYDCGKLQMLAEMLRQLYMEKHRVLIFTQMSRMLDVLQAFLSYHGYQYFRLDGSTNIEQRQAMMERFNSDPRIFCFILSTRSGGVGINLTGADTVVFYDSDWNPTMDAQAQDRCHRIGQTRNVNIYRLISEKTIEENILKKANQKRRLGELAIDDAGFTPQFFKQGNLRDLFENEDIEVGVVQEDVSANDLESAMAQFEDQQDVVAAQKCKAEAKVELADFDEGKNSNDVEDAVDEKYAEVMKRLRPIERYAVKWLEEEYKPEFEEEVKEAEDRIRAKQDEWTKAHEQAIAAEEEAMLKLDSESHGSGRGSAELFVDFNEQR</sequence>
<feature type="compositionally biased region" description="Basic and acidic residues" evidence="7">
    <location>
        <begin position="415"/>
        <end position="425"/>
    </location>
</feature>
<evidence type="ECO:0000313" key="10">
    <source>
        <dbReference type="Proteomes" id="UP000298663"/>
    </source>
</evidence>
<dbReference type="EMBL" id="AZBU02000008">
    <property type="protein sequence ID" value="TKR66684.1"/>
    <property type="molecule type" value="Genomic_DNA"/>
</dbReference>
<dbReference type="OrthoDB" id="448448at2759"/>
<evidence type="ECO:0000256" key="5">
    <source>
        <dbReference type="ARBA" id="ARBA00022840"/>
    </source>
</evidence>
<dbReference type="CDD" id="cd18793">
    <property type="entry name" value="SF2_C_SNF"/>
    <property type="match status" value="1"/>
</dbReference>
<dbReference type="GO" id="GO:0042393">
    <property type="term" value="F:histone binding"/>
    <property type="evidence" value="ECO:0007669"/>
    <property type="project" value="TreeGrafter"/>
</dbReference>
<keyword evidence="6" id="KW-0175">Coiled coil</keyword>
<dbReference type="SUPFAM" id="SSF52540">
    <property type="entry name" value="P-loop containing nucleoside triphosphate hydrolases"/>
    <property type="match status" value="1"/>
</dbReference>
<dbReference type="GO" id="GO:0005524">
    <property type="term" value="F:ATP binding"/>
    <property type="evidence" value="ECO:0007669"/>
    <property type="project" value="UniProtKB-KW"/>
</dbReference>
<evidence type="ECO:0000256" key="3">
    <source>
        <dbReference type="ARBA" id="ARBA00022801"/>
    </source>
</evidence>
<dbReference type="Pfam" id="PF00271">
    <property type="entry name" value="Helicase_C"/>
    <property type="match status" value="1"/>
</dbReference>
<evidence type="ECO:0000256" key="2">
    <source>
        <dbReference type="ARBA" id="ARBA00022741"/>
    </source>
</evidence>
<keyword evidence="3" id="KW-0378">Hydrolase</keyword>